<name>A0A6V8LX50_9BACT</name>
<dbReference type="CDD" id="cd01298">
    <property type="entry name" value="ATZ_TRZ_like"/>
    <property type="match status" value="1"/>
</dbReference>
<dbReference type="AlphaFoldDB" id="A0A6V8LX50"/>
<dbReference type="InterPro" id="IPR006680">
    <property type="entry name" value="Amidohydro-rel"/>
</dbReference>
<keyword evidence="1" id="KW-0479">Metal-binding</keyword>
<dbReference type="SUPFAM" id="SSF51556">
    <property type="entry name" value="Metallo-dependent hydrolases"/>
    <property type="match status" value="1"/>
</dbReference>
<evidence type="ECO:0000256" key="2">
    <source>
        <dbReference type="ARBA" id="ARBA00022801"/>
    </source>
</evidence>
<dbReference type="InterPro" id="IPR050287">
    <property type="entry name" value="MTA/SAH_deaminase"/>
</dbReference>
<evidence type="ECO:0000256" key="1">
    <source>
        <dbReference type="ARBA" id="ARBA00022723"/>
    </source>
</evidence>
<evidence type="ECO:0000259" key="4">
    <source>
        <dbReference type="Pfam" id="PF01979"/>
    </source>
</evidence>
<dbReference type="GO" id="GO:0050270">
    <property type="term" value="F:S-adenosylhomocysteine deaminase activity"/>
    <property type="evidence" value="ECO:0007669"/>
    <property type="project" value="UniProtKB-EC"/>
</dbReference>
<sequence length="441" mass="46422">MIGHDDTLPADLLLRAGILVPQDGERRVIDDAGLAVKGSAIAAVGPWNELAATPAREFLDCSGDVVLPGLVNAHTHAAMTVFRGLGDDLPLMEWLSGRIWPAEARLSAEIVEIGTTLACAEMLAGGTTTFNDQYIFARDVARAVHAAGMRCVLGEGVFDTPNASYATMDQAFERVAALEDSCRDKPLLTTCLVAHSVYATGHETLKRLAAMRRASGGILTLHAAENAQETALCLERFGKRPLAVLDGLGLLEPGLLLAHCVQVEAAEALLLAERGVAVAHCPRSNMKLASGMAPVTAMRRAGVRMGLGTDGAASNNALNMFSEMGAAALLAKVCEGDPTALPARDVLDMATREGAAALGLDNVGALAPGMQADLIALRRDHPALQPGFDPVSDLVYAAHAAPVRLTMAAGRVLYKDGRHLTIDRRELDLALEGVRQWARGG</sequence>
<dbReference type="RefSeq" id="WP_173085917.1">
    <property type="nucleotide sequence ID" value="NZ_BLTE01000014.1"/>
</dbReference>
<evidence type="ECO:0000313" key="5">
    <source>
        <dbReference type="EMBL" id="GFK95161.1"/>
    </source>
</evidence>
<accession>A0A6V8LX50</accession>
<reference evidence="5 6" key="1">
    <citation type="submission" date="2020-04" db="EMBL/GenBank/DDBJ databases">
        <authorList>
            <consortium name="Desulfovibrio sp. FSS-1 genome sequencing consortium"/>
            <person name="Shimoshige H."/>
            <person name="Kobayashi H."/>
            <person name="Maekawa T."/>
        </authorList>
    </citation>
    <scope>NUCLEOTIDE SEQUENCE [LARGE SCALE GENOMIC DNA]</scope>
    <source>
        <strain evidence="5 6">SIID29052-01</strain>
    </source>
</reference>
<dbReference type="PANTHER" id="PTHR43794:SF11">
    <property type="entry name" value="AMIDOHYDROLASE-RELATED DOMAIN-CONTAINING PROTEIN"/>
    <property type="match status" value="1"/>
</dbReference>
<comment type="caution">
    <text evidence="5">The sequence shown here is derived from an EMBL/GenBank/DDBJ whole genome shotgun (WGS) entry which is preliminary data.</text>
</comment>
<dbReference type="GO" id="GO:0046872">
    <property type="term" value="F:metal ion binding"/>
    <property type="evidence" value="ECO:0007669"/>
    <property type="project" value="UniProtKB-KW"/>
</dbReference>
<dbReference type="InterPro" id="IPR011059">
    <property type="entry name" value="Metal-dep_hydrolase_composite"/>
</dbReference>
<dbReference type="Gene3D" id="2.30.40.10">
    <property type="entry name" value="Urease, subunit C, domain 1"/>
    <property type="match status" value="1"/>
</dbReference>
<protein>
    <submittedName>
        <fullName evidence="5">5-methylthioadenosine/S-adenosylhomocysteine deaminase</fullName>
        <ecNumber evidence="5">3.5.4.28</ecNumber>
    </submittedName>
</protein>
<dbReference type="Pfam" id="PF01979">
    <property type="entry name" value="Amidohydro_1"/>
    <property type="match status" value="1"/>
</dbReference>
<dbReference type="SUPFAM" id="SSF51338">
    <property type="entry name" value="Composite domain of metallo-dependent hydrolases"/>
    <property type="match status" value="1"/>
</dbReference>
<keyword evidence="2 5" id="KW-0378">Hydrolase</keyword>
<dbReference type="PANTHER" id="PTHR43794">
    <property type="entry name" value="AMINOHYDROLASE SSNA-RELATED"/>
    <property type="match status" value="1"/>
</dbReference>
<dbReference type="EMBL" id="BLTE01000014">
    <property type="protein sequence ID" value="GFK95161.1"/>
    <property type="molecule type" value="Genomic_DNA"/>
</dbReference>
<proteinExistence type="predicted"/>
<keyword evidence="6" id="KW-1185">Reference proteome</keyword>
<keyword evidence="3" id="KW-0862">Zinc</keyword>
<gene>
    <name evidence="5" type="primary">mtaD</name>
    <name evidence="5" type="ORF">NNJEOMEG_03019</name>
</gene>
<dbReference type="FunFam" id="3.20.20.140:FF:000014">
    <property type="entry name" value="5-methylthioadenosine/S-adenosylhomocysteine deaminase"/>
    <property type="match status" value="1"/>
</dbReference>
<feature type="domain" description="Amidohydrolase-related" evidence="4">
    <location>
        <begin position="65"/>
        <end position="412"/>
    </location>
</feature>
<reference evidence="5 6" key="2">
    <citation type="submission" date="2020-05" db="EMBL/GenBank/DDBJ databases">
        <title>Draft genome sequence of Desulfovibrio sp. strainFSS-1.</title>
        <authorList>
            <person name="Shimoshige H."/>
            <person name="Kobayashi H."/>
            <person name="Maekawa T."/>
        </authorList>
    </citation>
    <scope>NUCLEOTIDE SEQUENCE [LARGE SCALE GENOMIC DNA]</scope>
    <source>
        <strain evidence="5 6">SIID29052-01</strain>
    </source>
</reference>
<dbReference type="Proteomes" id="UP000494245">
    <property type="component" value="Unassembled WGS sequence"/>
</dbReference>
<evidence type="ECO:0000256" key="3">
    <source>
        <dbReference type="ARBA" id="ARBA00022833"/>
    </source>
</evidence>
<dbReference type="EC" id="3.5.4.28" evidence="5"/>
<organism evidence="5 6">
    <name type="scientific">Fundidesulfovibrio magnetotacticus</name>
    <dbReference type="NCBI Taxonomy" id="2730080"/>
    <lineage>
        <taxon>Bacteria</taxon>
        <taxon>Pseudomonadati</taxon>
        <taxon>Thermodesulfobacteriota</taxon>
        <taxon>Desulfovibrionia</taxon>
        <taxon>Desulfovibrionales</taxon>
        <taxon>Desulfovibrionaceae</taxon>
        <taxon>Fundidesulfovibrio</taxon>
    </lineage>
</organism>
<dbReference type="Gene3D" id="3.20.20.140">
    <property type="entry name" value="Metal-dependent hydrolases"/>
    <property type="match status" value="1"/>
</dbReference>
<dbReference type="InterPro" id="IPR032466">
    <property type="entry name" value="Metal_Hydrolase"/>
</dbReference>
<evidence type="ECO:0000313" key="6">
    <source>
        <dbReference type="Proteomes" id="UP000494245"/>
    </source>
</evidence>